<dbReference type="HOGENOM" id="CLU_1299400_0_0_1"/>
<sequence length="212" mass="23807">MSFHDWPRLSLVYMQRLIIARPMFVIAKGYSFPNAKAYSKHKTAWAVTPFISTLSLEPVKYTAFTPVAALRTLAVERALTLWKDGNISIERITESRLPKGSLKLKEIRNKVTGISSTRGLAFSDSNWGNTVRWWLANIQKTEKARPRNLQIILREAQRFEKVLAPQQNSTTAGSSSLPAEERALLPESDEEDDGEGSGRKDNDDQSEDVDAA</sequence>
<organism evidence="2 3">
    <name type="scientific">Agaricus bisporus var. burnettii (strain JB137-S8 / ATCC MYA-4627 / FGSC 10392)</name>
    <name type="common">White button mushroom</name>
    <dbReference type="NCBI Taxonomy" id="597362"/>
    <lineage>
        <taxon>Eukaryota</taxon>
        <taxon>Fungi</taxon>
        <taxon>Dikarya</taxon>
        <taxon>Basidiomycota</taxon>
        <taxon>Agaricomycotina</taxon>
        <taxon>Agaricomycetes</taxon>
        <taxon>Agaricomycetidae</taxon>
        <taxon>Agaricales</taxon>
        <taxon>Agaricineae</taxon>
        <taxon>Agaricaceae</taxon>
        <taxon>Agaricus</taxon>
    </lineage>
</organism>
<proteinExistence type="predicted"/>
<protein>
    <submittedName>
        <fullName evidence="2">Uncharacterized protein</fullName>
    </submittedName>
</protein>
<dbReference type="OrthoDB" id="2647536at2759"/>
<dbReference type="InParanoid" id="K5WTQ2"/>
<evidence type="ECO:0000313" key="2">
    <source>
        <dbReference type="EMBL" id="EKM73952.1"/>
    </source>
</evidence>
<evidence type="ECO:0000256" key="1">
    <source>
        <dbReference type="SAM" id="MobiDB-lite"/>
    </source>
</evidence>
<gene>
    <name evidence="2" type="ORF">AGABI1DRAFT_95970</name>
</gene>
<feature type="region of interest" description="Disordered" evidence="1">
    <location>
        <begin position="164"/>
        <end position="212"/>
    </location>
</feature>
<keyword evidence="3" id="KW-1185">Reference proteome</keyword>
<accession>K5WTQ2</accession>
<dbReference type="RefSeq" id="XP_007335409.1">
    <property type="nucleotide sequence ID" value="XM_007335347.1"/>
</dbReference>
<reference evidence="3" key="1">
    <citation type="journal article" date="2012" name="Proc. Natl. Acad. Sci. U.S.A.">
        <title>Genome sequence of the button mushroom Agaricus bisporus reveals mechanisms governing adaptation to a humic-rich ecological niche.</title>
        <authorList>
            <person name="Morin E."/>
            <person name="Kohler A."/>
            <person name="Baker A.R."/>
            <person name="Foulongne-Oriol M."/>
            <person name="Lombard V."/>
            <person name="Nagy L.G."/>
            <person name="Ohm R.A."/>
            <person name="Patyshakuliyeva A."/>
            <person name="Brun A."/>
            <person name="Aerts A.L."/>
            <person name="Bailey A.M."/>
            <person name="Billette C."/>
            <person name="Coutinho P.M."/>
            <person name="Deakin G."/>
            <person name="Doddapaneni H."/>
            <person name="Floudas D."/>
            <person name="Grimwood J."/>
            <person name="Hilden K."/>
            <person name="Kuees U."/>
            <person name="LaButti K.M."/>
            <person name="Lapidus A."/>
            <person name="Lindquist E.A."/>
            <person name="Lucas S.M."/>
            <person name="Murat C."/>
            <person name="Riley R.W."/>
            <person name="Salamov A.A."/>
            <person name="Schmutz J."/>
            <person name="Subramanian V."/>
            <person name="Woesten H.A.B."/>
            <person name="Xu J."/>
            <person name="Eastwood D.C."/>
            <person name="Foster G.D."/>
            <person name="Sonnenberg A.S."/>
            <person name="Cullen D."/>
            <person name="de Vries R.P."/>
            <person name="Lundell T."/>
            <person name="Hibbett D.S."/>
            <person name="Henrissat B."/>
            <person name="Burton K.S."/>
            <person name="Kerrigan R.W."/>
            <person name="Challen M.P."/>
            <person name="Grigoriev I.V."/>
            <person name="Martin F."/>
        </authorList>
    </citation>
    <scope>NUCLEOTIDE SEQUENCE [LARGE SCALE GENOMIC DNA]</scope>
    <source>
        <strain evidence="3">JB137-S8 / ATCC MYA-4627 / FGSC 10392</strain>
    </source>
</reference>
<dbReference type="EMBL" id="JH971815">
    <property type="protein sequence ID" value="EKM73952.1"/>
    <property type="molecule type" value="Genomic_DNA"/>
</dbReference>
<dbReference type="Proteomes" id="UP000008493">
    <property type="component" value="Unassembled WGS sequence"/>
</dbReference>
<evidence type="ECO:0000313" key="3">
    <source>
        <dbReference type="Proteomes" id="UP000008493"/>
    </source>
</evidence>
<name>K5WTQ2_AGABU</name>
<dbReference type="AlphaFoldDB" id="K5WTQ2"/>
<feature type="compositionally biased region" description="Polar residues" evidence="1">
    <location>
        <begin position="165"/>
        <end position="177"/>
    </location>
</feature>
<dbReference type="GeneID" id="18832774"/>
<dbReference type="KEGG" id="abp:AGABI1DRAFT95970"/>